<proteinExistence type="predicted"/>
<dbReference type="EMBL" id="KN847558">
    <property type="protein sequence ID" value="KIW00964.1"/>
    <property type="molecule type" value="Genomic_DNA"/>
</dbReference>
<dbReference type="InterPro" id="IPR038883">
    <property type="entry name" value="AN11006-like"/>
</dbReference>
<evidence type="ECO:0000313" key="3">
    <source>
        <dbReference type="Proteomes" id="UP000053259"/>
    </source>
</evidence>
<reference evidence="2 3" key="1">
    <citation type="submission" date="2015-01" db="EMBL/GenBank/DDBJ databases">
        <title>The Genome Sequence of Ochroconis gallopava CBS43764.</title>
        <authorList>
            <consortium name="The Broad Institute Genomics Platform"/>
            <person name="Cuomo C."/>
            <person name="de Hoog S."/>
            <person name="Gorbushina A."/>
            <person name="Stielow B."/>
            <person name="Teixiera M."/>
            <person name="Abouelleil A."/>
            <person name="Chapman S.B."/>
            <person name="Priest M."/>
            <person name="Young S.K."/>
            <person name="Wortman J."/>
            <person name="Nusbaum C."/>
            <person name="Birren B."/>
        </authorList>
    </citation>
    <scope>NUCLEOTIDE SEQUENCE [LARGE SCALE GENOMIC DNA]</scope>
    <source>
        <strain evidence="2 3">CBS 43764</strain>
    </source>
</reference>
<sequence>MRIMVRKGGPTRPGEQKMVDISRKRQRQARPNLRVPGQSTSPSSHTPSSHYEHLSIQQKKQIRPFVFLDLPGEIRNMIYAYLLQPKRYLAAGPIPFPSSREWDSNSGAVGSGRVLLQCNPIDNSLVPMRAYGYGYPDLRVMRLSKAVNAEAMQFFHHKHHFEVFVRVGHQSFVPSLSSNFRIDFVRDLRLLFVINECCCSIGFDTSIDLGPLLGLAISLRAIRIAIQLCGQSTIKSTPSAFLIGFVAQIINSVPPKVDILWENWKGHGKVGSQAWPDELWHFAPVDVDVSTLEMIAKRWLRG</sequence>
<organism evidence="2 3">
    <name type="scientific">Verruconis gallopava</name>
    <dbReference type="NCBI Taxonomy" id="253628"/>
    <lineage>
        <taxon>Eukaryota</taxon>
        <taxon>Fungi</taxon>
        <taxon>Dikarya</taxon>
        <taxon>Ascomycota</taxon>
        <taxon>Pezizomycotina</taxon>
        <taxon>Dothideomycetes</taxon>
        <taxon>Pleosporomycetidae</taxon>
        <taxon>Venturiales</taxon>
        <taxon>Sympoventuriaceae</taxon>
        <taxon>Verruconis</taxon>
    </lineage>
</organism>
<dbReference type="OrthoDB" id="62952at2759"/>
<dbReference type="HOGENOM" id="CLU_921964_0_0_1"/>
<keyword evidence="3" id="KW-1185">Reference proteome</keyword>
<dbReference type="Proteomes" id="UP000053259">
    <property type="component" value="Unassembled WGS sequence"/>
</dbReference>
<evidence type="ECO:0008006" key="4">
    <source>
        <dbReference type="Google" id="ProtNLM"/>
    </source>
</evidence>
<dbReference type="PANTHER" id="PTHR42085:SF2">
    <property type="entry name" value="F-BOX DOMAIN-CONTAINING PROTEIN"/>
    <property type="match status" value="1"/>
</dbReference>
<feature type="compositionally biased region" description="Low complexity" evidence="1">
    <location>
        <begin position="39"/>
        <end position="49"/>
    </location>
</feature>
<dbReference type="GeneID" id="27315459"/>
<feature type="compositionally biased region" description="Basic and acidic residues" evidence="1">
    <location>
        <begin position="14"/>
        <end position="23"/>
    </location>
</feature>
<feature type="region of interest" description="Disordered" evidence="1">
    <location>
        <begin position="1"/>
        <end position="56"/>
    </location>
</feature>
<dbReference type="VEuPathDB" id="FungiDB:PV09_07486"/>
<dbReference type="PANTHER" id="PTHR42085">
    <property type="entry name" value="F-BOX DOMAIN-CONTAINING PROTEIN"/>
    <property type="match status" value="1"/>
</dbReference>
<evidence type="ECO:0000256" key="1">
    <source>
        <dbReference type="SAM" id="MobiDB-lite"/>
    </source>
</evidence>
<evidence type="ECO:0000313" key="2">
    <source>
        <dbReference type="EMBL" id="KIW00964.1"/>
    </source>
</evidence>
<protein>
    <recommendedName>
        <fullName evidence="4">F-box domain-containing protein</fullName>
    </recommendedName>
</protein>
<gene>
    <name evidence="2" type="ORF">PV09_07486</name>
</gene>
<dbReference type="RefSeq" id="XP_016210833.1">
    <property type="nucleotide sequence ID" value="XM_016361258.1"/>
</dbReference>
<accession>A0A0D2APB4</accession>
<dbReference type="AlphaFoldDB" id="A0A0D2APB4"/>
<name>A0A0D2APB4_9PEZI</name>
<dbReference type="InParanoid" id="A0A0D2APB4"/>